<dbReference type="Gene3D" id="2.160.20.110">
    <property type="match status" value="3"/>
</dbReference>
<feature type="domain" description="Fibronectin type-III" evidence="2">
    <location>
        <begin position="1670"/>
        <end position="1753"/>
    </location>
</feature>
<evidence type="ECO:0000259" key="3">
    <source>
        <dbReference type="PROSITE" id="PS51272"/>
    </source>
</evidence>
<dbReference type="PROSITE" id="PS51272">
    <property type="entry name" value="SLH"/>
    <property type="match status" value="3"/>
</dbReference>
<proteinExistence type="predicted"/>
<feature type="domain" description="SLH" evidence="3">
    <location>
        <begin position="2032"/>
        <end position="2086"/>
    </location>
</feature>
<reference evidence="4 5" key="1">
    <citation type="submission" date="2018-08" db="EMBL/GenBank/DDBJ databases">
        <title>Paenibacillus sp. M4BSY-1, whole genome shotgun sequence.</title>
        <authorList>
            <person name="Tuo L."/>
        </authorList>
    </citation>
    <scope>NUCLEOTIDE SEQUENCE [LARGE SCALE GENOMIC DNA]</scope>
    <source>
        <strain evidence="4 5">M4BSY-1</strain>
    </source>
</reference>
<dbReference type="Pfam" id="PF07581">
    <property type="entry name" value="Glug"/>
    <property type="match status" value="1"/>
</dbReference>
<feature type="domain" description="Fibronectin type-III" evidence="2">
    <location>
        <begin position="1502"/>
        <end position="1585"/>
    </location>
</feature>
<sequence>MNGVKLLQQWKRVVRRSALVLLGLTVMLSVMPGMQAYANSGFAGGDGSEETPYLIADEEQFNRVRDDPWDHYKLIADIDLSAYRASDGGRGWAPIAAFYGMLDGDGHTITGLSIQRDDTENVGLFGTIYSAKIANLNILQANVEGASRTGIVVGTAANAVLDNVYVSGSVTGEGHVGGLVGELQTTSARQVGSSAHVHASSNNIGGLFGYVILMGQEINGCYAEGDVESTGDSVGGLVGMMSGGVIKQCYATGNVSGSASVGGLIGWGASSYTPPATIHEVVVEDSFALGSVSGGNVVGGLIGSTREITITNSYAAGAVHSSGFKGGFAGYSHDSTVAGSFWNVDSSRTSYGYGWNSHDPGVIGLTTEDMLKQSKYAGWNFSGTWAMTEDSSYPYLRHKAPLWLTNLSVIPDAGTTGSLTPSFKSAARQYQISVTNEAASATIDASAADSGAIVTTVGGEALSPGIQTAIVTVADSSGIRASQVYQITINKLSSSNISSDATLAEIKADGVAIPNFDSGTMSYSITVGCDLENVNITAVTTDSGASYTVSGNDDLQPGSNTVTIRVTASDGTIKTYTLEIIRSKFAGGEGTAASPYLVATPEQFNAIRDSDAYQKEFRLVADIDLSAYASANGGQGWEPIYLEGVLYGDGHRITGLTINRPNEDNVGLFNYIYLGKVYDLEIVQASVKGRDKVGILTGWHSSATSKNVHVSGQVTGRHDVGGLTGYNTGSIQSSASVADVAGSGNAAGGLVGQNLSGVVNQSYATGTVRSNSQAGGLIGYNNNGTVSNSFATGEVTAISTAGSAGGLIGQNRSGTHTNNYAVGKVVGGTATGGLIGARGTSGSAGTFSNNYWNTTTSGRSNGTGSGAATGLTGRTNEEMKARTSFAAAWNFIDTWNIINGTTTPYLRSAPLPIWLTGLTVTTGTGDPVSVTPVADNLTSAYQAVVSANVNSVTVSGTTLDSSNVITVNGGSALVTGDNTITVKATAANGLDSRTYTLIVKRADASVTGLNGLTLSAGTLSPVFDQATTAYNVSVPYGTAALNVTPTATYSGSTIKVNGASVTSGQPSGNIALAAGENTTVNVAVTSQDGSNTKVYAITVTRGAASANANLSAMTISAGTLTPGFSAATTAYTASVNNGTASMTVRPTVADSSATVEVQVNNGTPVAVSSGQNSPSLGLNVGSNTIVVTVTAQNGSTKEYRITVTRAASAEAGLSGLSLSAGTLSPSFNSNTNQYSSSVDNGVSNITVKPVAMHTGATITASVNDGTPVSVSSDQFSNGLPLNTGVNKIELLVTAQDGTTTRTYTINVTRAKSSERDLTAFSFQGLTPAVTGTIDGTDISLNVPYGTNRSALIASFTHSEQATVTVGAAVQISGTTPNNFNTPVIYTVTAEDGSTKAYTVTVHVGPSSEKAITAYSLAEQTDAAVIDSAAHTVSINVASGTDLRGLITTFSLSEDASAKVGTANQSSGVTANDFTNPVIYTVTAADGSVQSWTVHVQVATPAAPVDLSHSGVSSTGWLQTWSTAAGATGYNIYVDGTKVNASLIAGTSYQLTGLASGTGYTVKVTAVNDSGEGEASTAYSVTTITEAPTNLSHSEVTSTGWLQSWAAVEGAEGYNIYVDGIKLNTSPTTETSYEVKDRTPGTTYNLQVTAVNDAGESLTSDAYHVTTIPAAPTGLAHSGMTSTGWKQSWSHVTGATGYHVYVDGNKMNVSLITDNDFQVTGRRASTTYSVKVTAVNGAGESVVSDAYSVTTSAASAPDSSTGTDNDPIQVNTTDGKLTLYPGEAGSTRLGDEIIIIVPQGAWTQKLELTVEKVLHTASLIHHNEKLASPVFEVTKNVSENLKKPVTVIIQLNPEALKRDQALALHYYDEQNKRWVEIGGKVEGDTLKAEVYHFGKFAVLAKHQQDEEPLSSFIDIAGHWAEASIKKAVMNRMVKGFPDGTFKPNAFVTRAEFAVMLMNALMPQGEGAPLSFTDKEQIGAWAQTSVAQAVQAGIISGYADGSFRPNAQINRAEMVLMIARAIEGAYPKVAETAFADDSSIPDWAKAAIEAIRKLGIISGREGNRFMPNDKATRAESVTVILRLLEKKE</sequence>
<dbReference type="SMART" id="SM00060">
    <property type="entry name" value="FN3"/>
    <property type="match status" value="3"/>
</dbReference>
<dbReference type="PANTHER" id="PTHR13817">
    <property type="entry name" value="TITIN"/>
    <property type="match status" value="1"/>
</dbReference>
<feature type="domain" description="SLH" evidence="3">
    <location>
        <begin position="1967"/>
        <end position="2030"/>
    </location>
</feature>
<dbReference type="PROSITE" id="PS50853">
    <property type="entry name" value="FN3"/>
    <property type="match status" value="3"/>
</dbReference>
<keyword evidence="1" id="KW-0677">Repeat</keyword>
<dbReference type="InterPro" id="IPR013783">
    <property type="entry name" value="Ig-like_fold"/>
</dbReference>
<dbReference type="InterPro" id="IPR001119">
    <property type="entry name" value="SLH_dom"/>
</dbReference>
<name>A0A371PIG8_9BACL</name>
<feature type="domain" description="Fibronectin type-III" evidence="2">
    <location>
        <begin position="1586"/>
        <end position="1669"/>
    </location>
</feature>
<dbReference type="SUPFAM" id="SSF49265">
    <property type="entry name" value="Fibronectin type III"/>
    <property type="match status" value="2"/>
</dbReference>
<keyword evidence="5" id="KW-1185">Reference proteome</keyword>
<gene>
    <name evidence="4" type="ORF">DX130_00380</name>
</gene>
<dbReference type="PANTHER" id="PTHR13817:SF166">
    <property type="entry name" value="NEURONAL IGCAM-RELATED"/>
    <property type="match status" value="1"/>
</dbReference>
<dbReference type="Pfam" id="PF00041">
    <property type="entry name" value="fn3"/>
    <property type="match status" value="2"/>
</dbReference>
<evidence type="ECO:0000313" key="4">
    <source>
        <dbReference type="EMBL" id="REK75587.1"/>
    </source>
</evidence>
<comment type="caution">
    <text evidence="4">The sequence shown here is derived from an EMBL/GenBank/DDBJ whole genome shotgun (WGS) entry which is preliminary data.</text>
</comment>
<organism evidence="4 5">
    <name type="scientific">Paenibacillus paeoniae</name>
    <dbReference type="NCBI Taxonomy" id="2292705"/>
    <lineage>
        <taxon>Bacteria</taxon>
        <taxon>Bacillati</taxon>
        <taxon>Bacillota</taxon>
        <taxon>Bacilli</taxon>
        <taxon>Bacillales</taxon>
        <taxon>Paenibacillaceae</taxon>
        <taxon>Paenibacillus</taxon>
    </lineage>
</organism>
<dbReference type="InterPro" id="IPR025883">
    <property type="entry name" value="Cadherin-like_domain"/>
</dbReference>
<dbReference type="RefSeq" id="WP_116041959.1">
    <property type="nucleotide sequence ID" value="NZ_QUBQ01000001.1"/>
</dbReference>
<feature type="domain" description="SLH" evidence="3">
    <location>
        <begin position="1906"/>
        <end position="1966"/>
    </location>
</feature>
<dbReference type="Gene3D" id="2.60.40.10">
    <property type="entry name" value="Immunoglobulins"/>
    <property type="match status" value="4"/>
</dbReference>
<dbReference type="Proteomes" id="UP000261905">
    <property type="component" value="Unassembled WGS sequence"/>
</dbReference>
<dbReference type="Pfam" id="PF00395">
    <property type="entry name" value="SLH"/>
    <property type="match status" value="3"/>
</dbReference>
<dbReference type="EMBL" id="QUBQ01000001">
    <property type="protein sequence ID" value="REK75587.1"/>
    <property type="molecule type" value="Genomic_DNA"/>
</dbReference>
<accession>A0A371PIG8</accession>
<dbReference type="OrthoDB" id="7012117at2"/>
<dbReference type="Gene3D" id="2.60.40.2340">
    <property type="match status" value="2"/>
</dbReference>
<dbReference type="InterPro" id="IPR036116">
    <property type="entry name" value="FN3_sf"/>
</dbReference>
<evidence type="ECO:0008006" key="6">
    <source>
        <dbReference type="Google" id="ProtNLM"/>
    </source>
</evidence>
<dbReference type="Pfam" id="PF12733">
    <property type="entry name" value="Cadherin-like"/>
    <property type="match status" value="5"/>
</dbReference>
<dbReference type="InterPro" id="IPR003961">
    <property type="entry name" value="FN3_dom"/>
</dbReference>
<protein>
    <recommendedName>
        <fullName evidence="6">S-layer homology domain-containing protein</fullName>
    </recommendedName>
</protein>
<dbReference type="CDD" id="cd00063">
    <property type="entry name" value="FN3"/>
    <property type="match status" value="3"/>
</dbReference>
<dbReference type="InterPro" id="IPR011493">
    <property type="entry name" value="GLUG"/>
</dbReference>
<evidence type="ECO:0000313" key="5">
    <source>
        <dbReference type="Proteomes" id="UP000261905"/>
    </source>
</evidence>
<dbReference type="InterPro" id="IPR050964">
    <property type="entry name" value="Striated_Muscle_Regulatory"/>
</dbReference>
<evidence type="ECO:0000259" key="2">
    <source>
        <dbReference type="PROSITE" id="PS50853"/>
    </source>
</evidence>
<evidence type="ECO:0000256" key="1">
    <source>
        <dbReference type="ARBA" id="ARBA00022737"/>
    </source>
</evidence>